<dbReference type="KEGG" id="nps:KRR39_07120"/>
<name>A0A975T0Y0_9ACTN</name>
<evidence type="ECO:0000313" key="2">
    <source>
        <dbReference type="Proteomes" id="UP000683575"/>
    </source>
</evidence>
<sequence length="79" mass="8442">MTIHPTDISHLGGHLVMLDKGAVAAALRRQGDHDRAQQAECALPRQVDTRRDAGLLHRLDVDLDDLEDPAAAPGPSDSA</sequence>
<gene>
    <name evidence="1" type="ORF">KRR39_07120</name>
</gene>
<reference evidence="1" key="1">
    <citation type="submission" date="2021-06" db="EMBL/GenBank/DDBJ databases">
        <title>Complete genome sequence of Nocardioides sp. G188.</title>
        <authorList>
            <person name="Im W.-T."/>
        </authorList>
    </citation>
    <scope>NUCLEOTIDE SEQUENCE</scope>
    <source>
        <strain evidence="1">G188</strain>
    </source>
</reference>
<protein>
    <submittedName>
        <fullName evidence="1">Uncharacterized protein</fullName>
    </submittedName>
</protein>
<accession>A0A975T0Y0</accession>
<evidence type="ECO:0000313" key="1">
    <source>
        <dbReference type="EMBL" id="QWZ09521.1"/>
    </source>
</evidence>
<dbReference type="RefSeq" id="WP_216941367.1">
    <property type="nucleotide sequence ID" value="NZ_CP077062.1"/>
</dbReference>
<dbReference type="Proteomes" id="UP000683575">
    <property type="component" value="Chromosome"/>
</dbReference>
<organism evidence="1 2">
    <name type="scientific">Nocardioides panacis</name>
    <dbReference type="NCBI Taxonomy" id="2849501"/>
    <lineage>
        <taxon>Bacteria</taxon>
        <taxon>Bacillati</taxon>
        <taxon>Actinomycetota</taxon>
        <taxon>Actinomycetes</taxon>
        <taxon>Propionibacteriales</taxon>
        <taxon>Nocardioidaceae</taxon>
        <taxon>Nocardioides</taxon>
    </lineage>
</organism>
<dbReference type="EMBL" id="CP077062">
    <property type="protein sequence ID" value="QWZ09521.1"/>
    <property type="molecule type" value="Genomic_DNA"/>
</dbReference>
<keyword evidence="2" id="KW-1185">Reference proteome</keyword>
<proteinExistence type="predicted"/>
<dbReference type="AlphaFoldDB" id="A0A975T0Y0"/>